<protein>
    <recommendedName>
        <fullName evidence="3">Phasin family protein</fullName>
    </recommendedName>
</protein>
<dbReference type="EMBL" id="BAABWN010000012">
    <property type="protein sequence ID" value="GAA6169515.1"/>
    <property type="molecule type" value="Genomic_DNA"/>
</dbReference>
<dbReference type="Proteomes" id="UP001465153">
    <property type="component" value="Unassembled WGS sequence"/>
</dbReference>
<dbReference type="RefSeq" id="WP_233090205.1">
    <property type="nucleotide sequence ID" value="NZ_BAABWN010000012.1"/>
</dbReference>
<organism evidence="1 2">
    <name type="scientific">Sessilibacter corallicola</name>
    <dbReference type="NCBI Taxonomy" id="2904075"/>
    <lineage>
        <taxon>Bacteria</taxon>
        <taxon>Pseudomonadati</taxon>
        <taxon>Pseudomonadota</taxon>
        <taxon>Gammaproteobacteria</taxon>
        <taxon>Cellvibrionales</taxon>
        <taxon>Cellvibrionaceae</taxon>
        <taxon>Sessilibacter</taxon>
    </lineage>
</organism>
<gene>
    <name evidence="1" type="ORF">NBRC116591_33260</name>
</gene>
<comment type="caution">
    <text evidence="1">The sequence shown here is derived from an EMBL/GenBank/DDBJ whole genome shotgun (WGS) entry which is preliminary data.</text>
</comment>
<accession>A0ABQ0ACZ0</accession>
<sequence length="99" mass="11080">MTDDMMKPFESMKSLLAMQADVISKTVAQQQKAAQSLSGFFQDEAKKAQSLKSPEELVQFNMDTSKALFELLKSQGEEFSTIAEEAREAFVNEIGSYSR</sequence>
<evidence type="ECO:0008006" key="3">
    <source>
        <dbReference type="Google" id="ProtNLM"/>
    </source>
</evidence>
<keyword evidence="2" id="KW-1185">Reference proteome</keyword>
<reference evidence="1 2" key="1">
    <citation type="submission" date="2024-04" db="EMBL/GenBank/DDBJ databases">
        <title>Draft genome sequence of Sessilibacter corallicola NBRC 116591.</title>
        <authorList>
            <person name="Miyakawa T."/>
            <person name="Kusuya Y."/>
            <person name="Miura T."/>
        </authorList>
    </citation>
    <scope>NUCLEOTIDE SEQUENCE [LARGE SCALE GENOMIC DNA]</scope>
    <source>
        <strain evidence="1 2">KU-00831-HH</strain>
    </source>
</reference>
<evidence type="ECO:0000313" key="2">
    <source>
        <dbReference type="Proteomes" id="UP001465153"/>
    </source>
</evidence>
<evidence type="ECO:0000313" key="1">
    <source>
        <dbReference type="EMBL" id="GAA6169515.1"/>
    </source>
</evidence>
<name>A0ABQ0ACZ0_9GAMM</name>
<proteinExistence type="predicted"/>